<dbReference type="InterPro" id="IPR043168">
    <property type="entry name" value="DegV_C"/>
</dbReference>
<dbReference type="InterPro" id="IPR050270">
    <property type="entry name" value="DegV_domain_contain"/>
</dbReference>
<dbReference type="SUPFAM" id="SSF82549">
    <property type="entry name" value="DAK1/DegV-like"/>
    <property type="match status" value="1"/>
</dbReference>
<organism evidence="2 3">
    <name type="scientific">Apilactobacillus bombintestini</name>
    <dbReference type="NCBI Taxonomy" id="2419772"/>
    <lineage>
        <taxon>Bacteria</taxon>
        <taxon>Bacillati</taxon>
        <taxon>Bacillota</taxon>
        <taxon>Bacilli</taxon>
        <taxon>Lactobacillales</taxon>
        <taxon>Lactobacillaceae</taxon>
        <taxon>Apilactobacillus</taxon>
    </lineage>
</organism>
<evidence type="ECO:0000313" key="3">
    <source>
        <dbReference type="Proteomes" id="UP000272003"/>
    </source>
</evidence>
<gene>
    <name evidence="2" type="ORF">D7I45_01575</name>
</gene>
<dbReference type="Gene3D" id="3.30.1180.10">
    <property type="match status" value="1"/>
</dbReference>
<dbReference type="KEGG" id="abom:D7I45_01575"/>
<dbReference type="PANTHER" id="PTHR33434:SF8">
    <property type="entry name" value="DEGV DOMAIN-CONTAINING PROTEIN SPR1019"/>
    <property type="match status" value="1"/>
</dbReference>
<name>A0A387AYZ7_9LACO</name>
<dbReference type="Proteomes" id="UP000272003">
    <property type="component" value="Chromosome"/>
</dbReference>
<dbReference type="Gene3D" id="3.40.50.10170">
    <property type="match status" value="1"/>
</dbReference>
<keyword evidence="3" id="KW-1185">Reference proteome</keyword>
<dbReference type="OrthoDB" id="5429275at2"/>
<dbReference type="GO" id="GO:0008289">
    <property type="term" value="F:lipid binding"/>
    <property type="evidence" value="ECO:0007669"/>
    <property type="project" value="UniProtKB-KW"/>
</dbReference>
<dbReference type="AlphaFoldDB" id="A0A387AYZ7"/>
<evidence type="ECO:0000313" key="2">
    <source>
        <dbReference type="EMBL" id="AYF92270.1"/>
    </source>
</evidence>
<dbReference type="Pfam" id="PF02645">
    <property type="entry name" value="DegV"/>
    <property type="match status" value="1"/>
</dbReference>
<dbReference type="PROSITE" id="PS51482">
    <property type="entry name" value="DEGV"/>
    <property type="match status" value="1"/>
</dbReference>
<dbReference type="PANTHER" id="PTHR33434">
    <property type="entry name" value="DEGV DOMAIN-CONTAINING PROTEIN DR_1986-RELATED"/>
    <property type="match status" value="1"/>
</dbReference>
<dbReference type="NCBIfam" id="TIGR00762">
    <property type="entry name" value="DegV"/>
    <property type="match status" value="1"/>
</dbReference>
<dbReference type="InterPro" id="IPR003797">
    <property type="entry name" value="DegV"/>
</dbReference>
<keyword evidence="1" id="KW-0446">Lipid-binding</keyword>
<sequence length="284" mass="31261">MYMIKIVTDSTALIPEKVVKELGITVIPLNVNIGEDTYQDGIDMDGRKLIQEIKDNPKGAFPKTSQPSIGQFVEVYNQLTKDGDTVLSLHMTDLLSGTVHAAEQASEIADGDVKVVNTHYIDQSLGYIAVSAAKMANSGDYTRDEIVEAVGKIIDNSELCIGVSSLENLVKGGRISKATGMISKLLNLHVVFTLFPQDLKLQIKGRGKKTIKKWADQYFESIKDNDYAFIGISYTGSDELANNLKKRLEEMFPNVDVLVQYTSSIVATHTGDNAFAVMTCKKWD</sequence>
<reference evidence="2 3" key="1">
    <citation type="submission" date="2018-09" db="EMBL/GenBank/DDBJ databases">
        <title>Genome sequencing of strain BHWM-4.</title>
        <authorList>
            <person name="Heo J."/>
            <person name="Kim S.-J."/>
            <person name="Kwon S.-W."/>
        </authorList>
    </citation>
    <scope>NUCLEOTIDE SEQUENCE [LARGE SCALE GENOMIC DNA]</scope>
    <source>
        <strain evidence="2 3">BHWM-4</strain>
    </source>
</reference>
<dbReference type="EMBL" id="CP032626">
    <property type="protein sequence ID" value="AYF92270.1"/>
    <property type="molecule type" value="Genomic_DNA"/>
</dbReference>
<protein>
    <submittedName>
        <fullName evidence="2">DegV family protein</fullName>
    </submittedName>
</protein>
<evidence type="ECO:0000256" key="1">
    <source>
        <dbReference type="ARBA" id="ARBA00023121"/>
    </source>
</evidence>
<proteinExistence type="predicted"/>
<accession>A0A387AYZ7</accession>